<organism evidence="7 8">
    <name type="scientific">Sulfuracidifex metallicus DSM 6482 = JCM 9184</name>
    <dbReference type="NCBI Taxonomy" id="523847"/>
    <lineage>
        <taxon>Archaea</taxon>
        <taxon>Thermoproteota</taxon>
        <taxon>Thermoprotei</taxon>
        <taxon>Sulfolobales</taxon>
        <taxon>Sulfolobaceae</taxon>
        <taxon>Sulfuracidifex</taxon>
    </lineage>
</organism>
<dbReference type="GO" id="GO:0005886">
    <property type="term" value="C:plasma membrane"/>
    <property type="evidence" value="ECO:0007669"/>
    <property type="project" value="UniProtKB-SubCell"/>
</dbReference>
<evidence type="ECO:0000256" key="2">
    <source>
        <dbReference type="ARBA" id="ARBA00022475"/>
    </source>
</evidence>
<keyword evidence="4 6" id="KW-1133">Transmembrane helix</keyword>
<dbReference type="AlphaFoldDB" id="A0A6A9QLL9"/>
<reference evidence="7 8" key="1">
    <citation type="submission" date="2019-10" db="EMBL/GenBank/DDBJ databases">
        <title>Sequencing and Assembly of Multiple Reported Metal-Biooxidizing Members of the Extremely Thermoacidophilic Archaeal Family Sulfolobaceae.</title>
        <authorList>
            <person name="Counts J.A."/>
            <person name="Kelly R.M."/>
        </authorList>
    </citation>
    <scope>NUCLEOTIDE SEQUENCE [LARGE SCALE GENOMIC DNA]</scope>
    <source>
        <strain evidence="7 8">DSM 6482</strain>
    </source>
</reference>
<feature type="transmembrane region" description="Helical" evidence="6">
    <location>
        <begin position="12"/>
        <end position="34"/>
    </location>
</feature>
<keyword evidence="3 6" id="KW-0812">Transmembrane</keyword>
<evidence type="ECO:0000256" key="4">
    <source>
        <dbReference type="ARBA" id="ARBA00022989"/>
    </source>
</evidence>
<dbReference type="Proteomes" id="UP000470772">
    <property type="component" value="Unassembled WGS sequence"/>
</dbReference>
<keyword evidence="8" id="KW-1185">Reference proteome</keyword>
<feature type="transmembrane region" description="Helical" evidence="6">
    <location>
        <begin position="78"/>
        <end position="96"/>
    </location>
</feature>
<dbReference type="SUPFAM" id="SSF103473">
    <property type="entry name" value="MFS general substrate transporter"/>
    <property type="match status" value="1"/>
</dbReference>
<dbReference type="Gene3D" id="1.20.1250.20">
    <property type="entry name" value="MFS general substrate transporter like domains"/>
    <property type="match status" value="1"/>
</dbReference>
<dbReference type="PANTHER" id="PTHR23513">
    <property type="entry name" value="INTEGRAL MEMBRANE EFFLUX PROTEIN-RELATED"/>
    <property type="match status" value="1"/>
</dbReference>
<name>A0A6A9QLL9_SULME</name>
<evidence type="ECO:0000313" key="8">
    <source>
        <dbReference type="Proteomes" id="UP000470772"/>
    </source>
</evidence>
<feature type="transmembrane region" description="Helical" evidence="6">
    <location>
        <begin position="283"/>
        <end position="304"/>
    </location>
</feature>
<dbReference type="EMBL" id="WGGD01000005">
    <property type="protein sequence ID" value="MUN28081.1"/>
    <property type="molecule type" value="Genomic_DNA"/>
</dbReference>
<accession>A0A6A9QLL9</accession>
<evidence type="ECO:0000256" key="6">
    <source>
        <dbReference type="SAM" id="Phobius"/>
    </source>
</evidence>
<evidence type="ECO:0000256" key="3">
    <source>
        <dbReference type="ARBA" id="ARBA00022692"/>
    </source>
</evidence>
<protein>
    <submittedName>
        <fullName evidence="7">MFS transporter</fullName>
    </submittedName>
</protein>
<feature type="transmembrane region" description="Helical" evidence="6">
    <location>
        <begin position="46"/>
        <end position="66"/>
    </location>
</feature>
<feature type="transmembrane region" description="Helical" evidence="6">
    <location>
        <begin position="375"/>
        <end position="393"/>
    </location>
</feature>
<feature type="transmembrane region" description="Helical" evidence="6">
    <location>
        <begin position="175"/>
        <end position="192"/>
    </location>
</feature>
<keyword evidence="5 6" id="KW-0472">Membrane</keyword>
<feature type="transmembrane region" description="Helical" evidence="6">
    <location>
        <begin position="348"/>
        <end position="369"/>
    </location>
</feature>
<feature type="transmembrane region" description="Helical" evidence="6">
    <location>
        <begin position="310"/>
        <end position="336"/>
    </location>
</feature>
<comment type="caution">
    <text evidence="7">The sequence shown here is derived from an EMBL/GenBank/DDBJ whole genome shotgun (WGS) entry which is preliminary data.</text>
</comment>
<feature type="transmembrane region" description="Helical" evidence="6">
    <location>
        <begin position="225"/>
        <end position="244"/>
    </location>
</feature>
<sequence length="401" mass="44776">MKRLKLSETGWRSILFTISIINSLYFNITLINTLELWIISKISGSSLITGILFSLISIPFFFSYFTGTIVDTIKNKKIILLAFSFLLLVILFLSQLELLVNNLFALILLFYIMTLLTGFIFDISGAIMSIWIKENINEEIYKKVSSINQIIARSLGLFAGVLAGIFLTVNLKYSLFGPLFLLGITIFLLLPIKISSTKGIKKSGLKEGFIEGFNYIRKNKVLTQFVILTIGNFFFNMQGLLLLFYVEDFLHKGPIFFSMLGAVSEIGIILGSAYAPKIKKGKLGFYHVLFGTFISASLMSYILIHNVFLAVIPTFAVSFFSGINSVLTSSVLLRVIDKEYMGRVRGTISAISEGLVTFSGPLGGVLIAAMGIGQTYLLVGLVMLIFFYLELAFKEFYNLRI</sequence>
<feature type="transmembrane region" description="Helical" evidence="6">
    <location>
        <begin position="150"/>
        <end position="169"/>
    </location>
</feature>
<feature type="transmembrane region" description="Helical" evidence="6">
    <location>
        <begin position="256"/>
        <end position="276"/>
    </location>
</feature>
<gene>
    <name evidence="7" type="ORF">GC250_01035</name>
</gene>
<dbReference type="PANTHER" id="PTHR23513:SF11">
    <property type="entry name" value="STAPHYLOFERRIN A TRANSPORTER"/>
    <property type="match status" value="1"/>
</dbReference>
<comment type="subcellular location">
    <subcellularLocation>
        <location evidence="1">Cell membrane</location>
        <topology evidence="1">Multi-pass membrane protein</topology>
    </subcellularLocation>
</comment>
<dbReference type="InterPro" id="IPR011701">
    <property type="entry name" value="MFS"/>
</dbReference>
<dbReference type="InterPro" id="IPR036259">
    <property type="entry name" value="MFS_trans_sf"/>
</dbReference>
<feature type="transmembrane region" description="Helical" evidence="6">
    <location>
        <begin position="102"/>
        <end position="130"/>
    </location>
</feature>
<evidence type="ECO:0000313" key="7">
    <source>
        <dbReference type="EMBL" id="MUN28081.1"/>
    </source>
</evidence>
<keyword evidence="2" id="KW-1003">Cell membrane</keyword>
<evidence type="ECO:0000256" key="1">
    <source>
        <dbReference type="ARBA" id="ARBA00004651"/>
    </source>
</evidence>
<dbReference type="GO" id="GO:0022857">
    <property type="term" value="F:transmembrane transporter activity"/>
    <property type="evidence" value="ECO:0007669"/>
    <property type="project" value="InterPro"/>
</dbReference>
<evidence type="ECO:0000256" key="5">
    <source>
        <dbReference type="ARBA" id="ARBA00023136"/>
    </source>
</evidence>
<dbReference type="Pfam" id="PF07690">
    <property type="entry name" value="MFS_1"/>
    <property type="match status" value="1"/>
</dbReference>
<proteinExistence type="predicted"/>